<feature type="domain" description="LamG-like jellyroll fold" evidence="3">
    <location>
        <begin position="976"/>
        <end position="1117"/>
    </location>
</feature>
<keyword evidence="1" id="KW-0732">Signal</keyword>
<dbReference type="InterPro" id="IPR042837">
    <property type="entry name" value="PTX3"/>
</dbReference>
<dbReference type="SMART" id="SM00560">
    <property type="entry name" value="LamGL"/>
    <property type="match status" value="6"/>
</dbReference>
<keyword evidence="5" id="KW-1185">Reference proteome</keyword>
<dbReference type="Gene3D" id="2.60.120.200">
    <property type="match status" value="6"/>
</dbReference>
<organism evidence="4 5">
    <name type="scientific">Actinophytocola gossypii</name>
    <dbReference type="NCBI Taxonomy" id="2812003"/>
    <lineage>
        <taxon>Bacteria</taxon>
        <taxon>Bacillati</taxon>
        <taxon>Actinomycetota</taxon>
        <taxon>Actinomycetes</taxon>
        <taxon>Pseudonocardiales</taxon>
        <taxon>Pseudonocardiaceae</taxon>
    </lineage>
</organism>
<dbReference type="RefSeq" id="WP_260195834.1">
    <property type="nucleotide sequence ID" value="NZ_JAFFZE010000030.1"/>
</dbReference>
<feature type="domain" description="LamG-like jellyroll fold" evidence="3">
    <location>
        <begin position="1406"/>
        <end position="1551"/>
    </location>
</feature>
<feature type="domain" description="LamG-like jellyroll fold" evidence="3">
    <location>
        <begin position="753"/>
        <end position="894"/>
    </location>
</feature>
<evidence type="ECO:0000256" key="2">
    <source>
        <dbReference type="ARBA" id="ARBA00023157"/>
    </source>
</evidence>
<keyword evidence="2" id="KW-1015">Disulfide bond</keyword>
<dbReference type="NCBIfam" id="NF033679">
    <property type="entry name" value="DNRLRE_dom"/>
    <property type="match status" value="1"/>
</dbReference>
<dbReference type="InterPro" id="IPR013320">
    <property type="entry name" value="ConA-like_dom_sf"/>
</dbReference>
<dbReference type="PANTHER" id="PTHR46943">
    <property type="entry name" value="PENTRAXIN-RELATED PROTEIN PTX3"/>
    <property type="match status" value="1"/>
</dbReference>
<evidence type="ECO:0000313" key="4">
    <source>
        <dbReference type="EMBL" id="MCT2587914.1"/>
    </source>
</evidence>
<name>A0ABT2JK59_9PSEU</name>
<feature type="domain" description="LamG-like jellyroll fold" evidence="3">
    <location>
        <begin position="1638"/>
        <end position="1778"/>
    </location>
</feature>
<accession>A0ABT2JK59</accession>
<gene>
    <name evidence="4" type="ORF">JT362_32845</name>
</gene>
<dbReference type="EMBL" id="JAFFZE010000030">
    <property type="protein sequence ID" value="MCT2587914.1"/>
    <property type="molecule type" value="Genomic_DNA"/>
</dbReference>
<dbReference type="SUPFAM" id="SSF49899">
    <property type="entry name" value="Concanavalin A-like lectins/glucanases"/>
    <property type="match status" value="6"/>
</dbReference>
<feature type="domain" description="LamG-like jellyroll fold" evidence="3">
    <location>
        <begin position="1848"/>
        <end position="1987"/>
    </location>
</feature>
<evidence type="ECO:0000259" key="3">
    <source>
        <dbReference type="SMART" id="SM00560"/>
    </source>
</evidence>
<evidence type="ECO:0000313" key="5">
    <source>
        <dbReference type="Proteomes" id="UP001156441"/>
    </source>
</evidence>
<evidence type="ECO:0000256" key="1">
    <source>
        <dbReference type="ARBA" id="ARBA00022729"/>
    </source>
</evidence>
<dbReference type="Proteomes" id="UP001156441">
    <property type="component" value="Unassembled WGS sequence"/>
</dbReference>
<dbReference type="InterPro" id="IPR006558">
    <property type="entry name" value="LamG-like"/>
</dbReference>
<feature type="domain" description="LamG-like jellyroll fold" evidence="3">
    <location>
        <begin position="1191"/>
        <end position="1334"/>
    </location>
</feature>
<protein>
    <submittedName>
        <fullName evidence="4">LamG domain-containing protein</fullName>
    </submittedName>
</protein>
<comment type="caution">
    <text evidence="4">The sequence shown here is derived from an EMBL/GenBank/DDBJ whole genome shotgun (WGS) entry which is preliminary data.</text>
</comment>
<dbReference type="PANTHER" id="PTHR46943:SF1">
    <property type="entry name" value="PENTRAXIN-RELATED PROTEIN PTX3"/>
    <property type="match status" value="1"/>
</dbReference>
<dbReference type="Pfam" id="PF13385">
    <property type="entry name" value="Laminin_G_3"/>
    <property type="match status" value="6"/>
</dbReference>
<proteinExistence type="predicted"/>
<sequence length="2257" mass="240788">MRRLLARGFGSRARFVLRRSLLPLVVLSLLASLVVAGAPWERPVEPGEPVAVAPDEASASLAAMRQGSRVEVASLRSETATTYANPDGSWTLDQSVGPVRVRRGDGWVPVDTSLGKTSDGTFATRATSTAVEVSGGGRAALARASVGDKGIALFWPSVLPRPEVDGSVATYRDVLPGVDLRVRATDQGFGHDVVVKTREAAANPKLSRIRLGLSTTGVALRADRTGNLSASDESGEVVFHAPAPMMWDSSDPRIERLVGVEVDANSVTLLPDLGMLRDPSTQFPVTIDPTYSGYTPNARNSWTLVRRSHPGISHWNRRPQDEDERLAGVARVGHAPGWPPEYLDRSLFAFDTRRLAGTDVVSARFRIWQVWKFSNSCNPSDVDPMHLWQTGGIDSTTKWNNQPRWIQHLSSVRSVPKANYCDPAWVGMNATAGTQSAANNGSPTVVLGLRANDETGDSGWKRFYVQNGTYPMLSITYNHRPTVSGVGMEPRLVACVWCDGVPWIGNTSLNLVGTVHDRDGGQVTANFRIRKPTESRVSQNRAAGHKAATQLVVNEETIKTGTAVTWDVAGTDGALGTGPVNGPSFMVDNKKPTHLPDVKSELYDDDDNRWHGGVGVADTFTFSSADTDIDHYIYGWQYPPTTKAIPTDKLGGSASVRLAPTGDGPQTLYVGARDRAGNPSPITAYRIYVRAGNGPYAQWPFEGNARDTAFLGDRHGTLNGDASFGDGAVGTAVHFEGGAGSDVTAPNAVSTEASFSVMSWVRLTDGAFARAAVSQDGVNFPGFVLWYRPENGGRWGFGMAKSDDTYAGTDQVLSPATAQLNTWTHLAGVYDARAGELRFYVNGELAGSAPRSVLPWNATGLMRIGQMRWQGNIVDPWAGAVDEVRVYDRAVEPAEVKAAVGTSNVQVAHWTFDEAVELPDPGRTARNAVQGGPMAVLEGDARFVEDGVAGGGAVEFGADGGAGWVTTNAPTVRTDQSFSVAAWVQLRDLDLADRAAICQDGSRISGFCLGHAETGRWTFGMPGSDADNPSATASVVSGADEEVTTKWTHLVGVHDATTQRISLYVDGELEGTASHTSPWPATGPFRIGQAQVAGQPQRSWDGLIDEVRVYSRVISPDEIQAIVSQDDVAAGTWKLDGDATDSAQDLDGTVAGDPAWTAGQSTDPVSGDLALLLTGATDEYVRAPAAVDTEQSFSVTAWARVDEPEQQAVVVSQDGSQVSGFTLRSLSTGQWSFGMHATDANGAQLHQATGGAVQVGVWTHLVGVYRTFVESGAVRGQLDLYVNGDLVASASDTASFTAEGDLQIGRGRHDGGYSDHFTGAIDDVSVYSRPLLHDQIRVMAGRDLSLVHHWRLDEASGTNAADAVGSRGGTLSGGAAFGDGRVANAVHLNGGDGVVSTSGVDLRTDESFSVAAWVYLDSTADAATAVSLDGTHTSKFQLGYRPRSMEYPFGQWVFEMPVADTAGSPDIRAAVSTRQSEVRTWVHLVGVYDQPSGLIRLYVENVQQYDDVLPTSWHADGQLHIGRGRADRQSVEYWPGRVDDVRLYSGALSRARVETLRQSFPAASPPPTLPEPDLGLWTFDEGTGNTASDGSEYQRHATIHGGSGDAGDWKPGRRGRAAWFNGATSYAQTAEPVVRDGESFSATAWVYLSTDEGAGKVVLGQDGAQASSFLLGFEPTEKRWSVVVPETDTVDPATKAIVSTEPAWLGEWTHLGVVYDKDEHELRLFVNGVLVAQRYGVTIPASDGPFTIGRGKWNGANMGFFPRGIDDVRVFSGALSDGEIRLVHDSASWMTLSSWRFDDGTGRDYTGRAAATVSDGASFVPGISGQALALDGESGAAVTAVRGLSMRDSFTVSAWAKLSRRDQVATVLGQDGSRMSGFVLQYRPENGRWVFGSRASDTDGAALTYAASAQPAVLNRWVQLTGVYDRAAQQVRLYVDGQLSGTRNHLPLWAATGGFTIGRGVVNGEPAEFFPGVIDEARADLGMVSDDEIARRAGWSAPQPGTLGVFVNAVGDRYTAATSEPVRAGYRFERTLGTPVQREQDGTVPDGTHVLYACQTGTDLFTSTDAACGGQVFLGEIGLVHTTPPEHAATVPIYRCATDGDRFDAVDCGAATEEVVLGYAAAYAPLARYRGPYGDDHWTTVDGTTPGYLAEGDQGWVPLVAVPGTQPLMSCRADTDTFTSVDPACEGAQVVATIGHVWAEAPPELLTYPLYRCLSDVGEQQDVQRFTSLSETCGGHTVDRLLGHVLAVPPVPVPGTD</sequence>
<reference evidence="4 5" key="1">
    <citation type="submission" date="2021-02" db="EMBL/GenBank/DDBJ databases">
        <title>Actinophytocola xerophila sp. nov., isolated from soil of cotton cropping field.</title>
        <authorList>
            <person name="Huang R."/>
            <person name="Chen X."/>
            <person name="Ge X."/>
            <person name="Liu W."/>
        </authorList>
    </citation>
    <scope>NUCLEOTIDE SEQUENCE [LARGE SCALE GENOMIC DNA]</scope>
    <source>
        <strain evidence="4 5">S1-96</strain>
    </source>
</reference>